<sequence>MKRLVVIVDSLRLDHYDYMPATQDRFGESHDRAFAVATATAGAFPQMMSGRYDAQHDVGDTDTWMHEIDDPTCFITTNRLVSERYGYDDGVTHFSSPISRGDESVKDRIAERVPQGTVYEVLAKAWSFWQKATSDTEKSFRTAESVIKEFRDWKQDKQDWCAVLHLMEPHHPYDPENIDHSRAEAQAISRDAIATETPSRPNDVRELYKHEVKEVDAQLEELWDIIDDETQVIFTADHGEMLGEDGIWGHPGQTFHPSILRIPWVTQNVELKGDVVSFIDIPAFLLRQDWREARLEREVAYASMGEMKCIFDKDWMVTEDDTFRLSDGDKSRADELRSRLERFDPSGISKQSGTREDLRALGYLDG</sequence>
<dbReference type="InterPro" id="IPR000917">
    <property type="entry name" value="Sulfatase_N"/>
</dbReference>
<dbReference type="Proteomes" id="UP000663305">
    <property type="component" value="Chromosome"/>
</dbReference>
<dbReference type="SUPFAM" id="SSF53649">
    <property type="entry name" value="Alkaline phosphatase-like"/>
    <property type="match status" value="1"/>
</dbReference>
<organism evidence="2 3">
    <name type="scientific">Halapricum desulfuricans</name>
    <dbReference type="NCBI Taxonomy" id="2841257"/>
    <lineage>
        <taxon>Archaea</taxon>
        <taxon>Methanobacteriati</taxon>
        <taxon>Methanobacteriota</taxon>
        <taxon>Stenosarchaea group</taxon>
        <taxon>Halobacteria</taxon>
        <taxon>Halobacteriales</taxon>
        <taxon>Haloarculaceae</taxon>
        <taxon>Halapricum</taxon>
    </lineage>
</organism>
<feature type="domain" description="Sulfatase N-terminal" evidence="1">
    <location>
        <begin position="19"/>
        <end position="263"/>
    </location>
</feature>
<evidence type="ECO:0000259" key="1">
    <source>
        <dbReference type="Pfam" id="PF00884"/>
    </source>
</evidence>
<dbReference type="AlphaFoldDB" id="A0A897NP76"/>
<accession>A0A897NP76</accession>
<proteinExistence type="predicted"/>
<reference evidence="2" key="1">
    <citation type="submission" date="2020-11" db="EMBL/GenBank/DDBJ databases">
        <title>Carbohydrate-dependent, anaerobic sulfur respiration: A novel catabolism in halophilic archaea.</title>
        <authorList>
            <person name="Sorokin D.Y."/>
            <person name="Messina E."/>
            <person name="Smedile F."/>
            <person name="La Cono V."/>
            <person name="Hallsworth J.E."/>
            <person name="Yakimov M.M."/>
        </authorList>
    </citation>
    <scope>NUCLEOTIDE SEQUENCE</scope>
    <source>
        <strain evidence="2">HSR-Bgl</strain>
    </source>
</reference>
<gene>
    <name evidence="2" type="ORF">HSBGL_2232</name>
</gene>
<evidence type="ECO:0000313" key="3">
    <source>
        <dbReference type="Proteomes" id="UP000663305"/>
    </source>
</evidence>
<dbReference type="GeneID" id="68861756"/>
<evidence type="ECO:0000313" key="2">
    <source>
        <dbReference type="EMBL" id="QSG12639.1"/>
    </source>
</evidence>
<dbReference type="EMBL" id="CP064789">
    <property type="protein sequence ID" value="QSG12639.1"/>
    <property type="molecule type" value="Genomic_DNA"/>
</dbReference>
<dbReference type="Gene3D" id="3.40.720.10">
    <property type="entry name" value="Alkaline Phosphatase, subunit A"/>
    <property type="match status" value="1"/>
</dbReference>
<dbReference type="Pfam" id="PF00884">
    <property type="entry name" value="Sulfatase"/>
    <property type="match status" value="1"/>
</dbReference>
<dbReference type="InterPro" id="IPR017850">
    <property type="entry name" value="Alkaline_phosphatase_core_sf"/>
</dbReference>
<dbReference type="RefSeq" id="WP_229124534.1">
    <property type="nucleotide sequence ID" value="NZ_CP064789.1"/>
</dbReference>
<protein>
    <submittedName>
        <fullName evidence="2">Arylsulfatase A or related enzyme</fullName>
    </submittedName>
</protein>
<name>A0A897NP76_9EURY</name>